<name>A0A4P8HUY4_9BURK</name>
<dbReference type="EMBL" id="JACHXS010000007">
    <property type="protein sequence ID" value="MBB3223042.1"/>
    <property type="molecule type" value="Genomic_DNA"/>
</dbReference>
<keyword evidence="1 2" id="KW-0732">Signal</keyword>
<dbReference type="InterPro" id="IPR036700">
    <property type="entry name" value="BOBF_sf"/>
</dbReference>
<dbReference type="OrthoDB" id="6650354at2"/>
<feature type="signal peptide" evidence="2">
    <location>
        <begin position="1"/>
        <end position="22"/>
    </location>
</feature>
<gene>
    <name evidence="4" type="ORF">FCL38_23890</name>
    <name evidence="3" type="ORF">FHS02_003880</name>
</gene>
<dbReference type="PANTHER" id="PTHR36571:SF1">
    <property type="entry name" value="PROTEIN YGIW"/>
    <property type="match status" value="1"/>
</dbReference>
<keyword evidence="5" id="KW-1185">Reference proteome</keyword>
<dbReference type="InterPro" id="IPR005220">
    <property type="entry name" value="CarO-like"/>
</dbReference>
<evidence type="ECO:0000313" key="6">
    <source>
        <dbReference type="Proteomes" id="UP000584325"/>
    </source>
</evidence>
<dbReference type="PANTHER" id="PTHR36571">
    <property type="entry name" value="PROTEIN YGIW"/>
    <property type="match status" value="1"/>
</dbReference>
<evidence type="ECO:0000313" key="5">
    <source>
        <dbReference type="Proteomes" id="UP000298763"/>
    </source>
</evidence>
<dbReference type="Pfam" id="PF04076">
    <property type="entry name" value="BOF"/>
    <property type="match status" value="1"/>
</dbReference>
<dbReference type="Gene3D" id="2.40.50.200">
    <property type="entry name" value="Bacterial OB-fold"/>
    <property type="match status" value="1"/>
</dbReference>
<organism evidence="3 6">
    <name type="scientific">Pseudoduganella umbonata</name>
    <dbReference type="NCBI Taxonomy" id="864828"/>
    <lineage>
        <taxon>Bacteria</taxon>
        <taxon>Pseudomonadati</taxon>
        <taxon>Pseudomonadota</taxon>
        <taxon>Betaproteobacteria</taxon>
        <taxon>Burkholderiales</taxon>
        <taxon>Oxalobacteraceae</taxon>
        <taxon>Telluria group</taxon>
        <taxon>Pseudoduganella</taxon>
    </lineage>
</organism>
<sequence length="144" mass="15001">MKRFIQLSCMTAVLAASAVAIAQTGGYTGPSAAPATAAPAAAKAAPAGYSGPSSVPLMTAKDLLANGKDDQKVRLKGKLLSHKGDEEYEFADASGKITVEIDDKLFPAGAKVDHTTEVELYGEFDKDMIGESKLDVDQLKVVGK</sequence>
<proteinExistence type="predicted"/>
<dbReference type="SUPFAM" id="SSF101756">
    <property type="entry name" value="Hypothetical protein YgiW"/>
    <property type="match status" value="1"/>
</dbReference>
<dbReference type="AlphaFoldDB" id="A0A4P8HUY4"/>
<reference evidence="3 6" key="2">
    <citation type="submission" date="2020-08" db="EMBL/GenBank/DDBJ databases">
        <title>Genomic Encyclopedia of Type Strains, Phase III (KMG-III): the genomes of soil and plant-associated and newly described type strains.</title>
        <authorList>
            <person name="Whitman W."/>
        </authorList>
    </citation>
    <scope>NUCLEOTIDE SEQUENCE [LARGE SCALE GENOMIC DNA]</scope>
    <source>
        <strain evidence="3 6">CECT 7753</strain>
    </source>
</reference>
<dbReference type="NCBIfam" id="NF033674">
    <property type="entry name" value="stress_OB_fold"/>
    <property type="match status" value="1"/>
</dbReference>
<evidence type="ECO:0000256" key="1">
    <source>
        <dbReference type="ARBA" id="ARBA00022729"/>
    </source>
</evidence>
<dbReference type="Proteomes" id="UP000584325">
    <property type="component" value="Unassembled WGS sequence"/>
</dbReference>
<dbReference type="RefSeq" id="WP_137315938.1">
    <property type="nucleotide sequence ID" value="NZ_CP040017.1"/>
</dbReference>
<accession>A0A4P8HUY4</accession>
<dbReference type="Proteomes" id="UP000298763">
    <property type="component" value="Chromosome"/>
</dbReference>
<evidence type="ECO:0000313" key="4">
    <source>
        <dbReference type="EMBL" id="QCP13146.1"/>
    </source>
</evidence>
<dbReference type="EMBL" id="CP040017">
    <property type="protein sequence ID" value="QCP13146.1"/>
    <property type="molecule type" value="Genomic_DNA"/>
</dbReference>
<reference evidence="4 5" key="1">
    <citation type="submission" date="2019-05" db="EMBL/GenBank/DDBJ databases">
        <title>Draft Genome Sequences of Six Type Strains of the Genus Massilia.</title>
        <authorList>
            <person name="Miess H."/>
            <person name="Frediansyhah A."/>
            <person name="Gross H."/>
        </authorList>
    </citation>
    <scope>NUCLEOTIDE SEQUENCE [LARGE SCALE GENOMIC DNA]</scope>
    <source>
        <strain evidence="4 5">DSMZ 26121</strain>
    </source>
</reference>
<protein>
    <submittedName>
        <fullName evidence="4">NirD/YgiW/YdeI family stress tolerance protein</fullName>
    </submittedName>
    <submittedName>
        <fullName evidence="3">Uncharacterized protein (TIGR00156 family)</fullName>
    </submittedName>
</protein>
<evidence type="ECO:0000313" key="3">
    <source>
        <dbReference type="EMBL" id="MBB3223042.1"/>
    </source>
</evidence>
<evidence type="ECO:0000256" key="2">
    <source>
        <dbReference type="SAM" id="SignalP"/>
    </source>
</evidence>
<feature type="chain" id="PRO_5044607566" evidence="2">
    <location>
        <begin position="23"/>
        <end position="144"/>
    </location>
</feature>